<feature type="region of interest" description="Disordered" evidence="6">
    <location>
        <begin position="295"/>
        <end position="373"/>
    </location>
</feature>
<feature type="domain" description="BZIP" evidence="7">
    <location>
        <begin position="435"/>
        <end position="498"/>
    </location>
</feature>
<feature type="compositionally biased region" description="Basic and acidic residues" evidence="6">
    <location>
        <begin position="537"/>
        <end position="547"/>
    </location>
</feature>
<dbReference type="SMART" id="SM00338">
    <property type="entry name" value="BRLZ"/>
    <property type="match status" value="1"/>
</dbReference>
<dbReference type="InterPro" id="IPR008917">
    <property type="entry name" value="TF_DNA-bd_sf"/>
</dbReference>
<sequence length="557" mass="63021">MMKIEPVINEPHSNITQAGHRSGCRKRGVRPEFKEGTRKRTRSRTTERKTKSEWIPLHRNNPGSAMSPQIPPQMPPQAQQSPPMLPNEQYQNSEPYQRQDSLEQTWQDLVNLLQLPGNESHTALMNTSLNSSDAILAANMLAMSQTLPSPTHNHSSVLIQNATLPTPPPINNTNVVPNFDNSGCQTTTNFTSNNPPMDNGSNSQTWDTQNLLFPNGTCVNQTENVDGYLPGIMGEEELGDIDIADLALNEGFQSLQMLDDASSESGVSMASSASPIQDSFSDAAMSPYDSVEGAMGGKDYDSSEPGYNKASKFEPEDYSFSSSGYGYSNGDSSQSNYSSSSNDSEFNHNHHHRHPSKDQIRHNHTYPLMPGQEPKEYKKYTLTDRPKQKGPQCRDSKRIQELNIPLTIDQIVESPVEEFNELLTRHKFSEVQLQLIRDIRRRGKNKVAAQNCRKRKMDVIIDLSDDLDTLRSTRDRLLQERHLIDKETREMKDKFGSLYREIFQSLRDENGRPYDPQMFSLQQSSDGNVFLVPRNLTSEEHHSPHGKMDKKRKNDRK</sequence>
<evidence type="ECO:0000313" key="9">
    <source>
        <dbReference type="Proteomes" id="UP001217089"/>
    </source>
</evidence>
<keyword evidence="3" id="KW-0010">Activator</keyword>
<keyword evidence="5" id="KW-0539">Nucleus</keyword>
<dbReference type="SUPFAM" id="SSF47454">
    <property type="entry name" value="A DNA-binding domain in eukaryotic transcription factors"/>
    <property type="match status" value="1"/>
</dbReference>
<evidence type="ECO:0000256" key="2">
    <source>
        <dbReference type="ARBA" id="ARBA00023125"/>
    </source>
</evidence>
<dbReference type="SUPFAM" id="SSF57959">
    <property type="entry name" value="Leucine zipper domain"/>
    <property type="match status" value="1"/>
</dbReference>
<dbReference type="Gene3D" id="1.10.880.10">
    <property type="entry name" value="Transcription factor, Skn-1-like, DNA-binding domain"/>
    <property type="match status" value="1"/>
</dbReference>
<evidence type="ECO:0000256" key="1">
    <source>
        <dbReference type="ARBA" id="ARBA00023015"/>
    </source>
</evidence>
<feature type="compositionally biased region" description="Basic and acidic residues" evidence="6">
    <location>
        <begin position="29"/>
        <end position="52"/>
    </location>
</feature>
<evidence type="ECO:0000256" key="6">
    <source>
        <dbReference type="SAM" id="MobiDB-lite"/>
    </source>
</evidence>
<gene>
    <name evidence="8" type="ORF">KUTeg_015556</name>
</gene>
<keyword evidence="9" id="KW-1185">Reference proteome</keyword>
<evidence type="ECO:0000256" key="5">
    <source>
        <dbReference type="ARBA" id="ARBA00023242"/>
    </source>
</evidence>
<comment type="caution">
    <text evidence="8">The sequence shown here is derived from an EMBL/GenBank/DDBJ whole genome shotgun (WGS) entry which is preliminary data.</text>
</comment>
<dbReference type="InterPro" id="IPR004826">
    <property type="entry name" value="bZIP_Maf"/>
</dbReference>
<evidence type="ECO:0000259" key="7">
    <source>
        <dbReference type="PROSITE" id="PS50217"/>
    </source>
</evidence>
<dbReference type="PROSITE" id="PS00036">
    <property type="entry name" value="BZIP_BASIC"/>
    <property type="match status" value="1"/>
</dbReference>
<dbReference type="EMBL" id="JARBDR010000793">
    <property type="protein sequence ID" value="KAJ8307472.1"/>
    <property type="molecule type" value="Genomic_DNA"/>
</dbReference>
<dbReference type="Proteomes" id="UP001217089">
    <property type="component" value="Unassembled WGS sequence"/>
</dbReference>
<evidence type="ECO:0000256" key="4">
    <source>
        <dbReference type="ARBA" id="ARBA00023163"/>
    </source>
</evidence>
<feature type="region of interest" description="Disordered" evidence="6">
    <location>
        <begin position="535"/>
        <end position="557"/>
    </location>
</feature>
<dbReference type="PROSITE" id="PS50217">
    <property type="entry name" value="BZIP"/>
    <property type="match status" value="1"/>
</dbReference>
<dbReference type="Pfam" id="PF03131">
    <property type="entry name" value="bZIP_Maf"/>
    <property type="match status" value="1"/>
</dbReference>
<feature type="region of interest" description="Disordered" evidence="6">
    <location>
        <begin position="265"/>
        <end position="284"/>
    </location>
</feature>
<keyword evidence="1" id="KW-0805">Transcription regulation</keyword>
<name>A0ABQ9EU32_TEGGR</name>
<feature type="compositionally biased region" description="Low complexity" evidence="6">
    <location>
        <begin position="265"/>
        <end position="274"/>
    </location>
</feature>
<proteinExistence type="predicted"/>
<accession>A0ABQ9EU32</accession>
<protein>
    <recommendedName>
        <fullName evidence="7">BZIP domain-containing protein</fullName>
    </recommendedName>
</protein>
<organism evidence="8 9">
    <name type="scientific">Tegillarca granosa</name>
    <name type="common">Malaysian cockle</name>
    <name type="synonym">Anadara granosa</name>
    <dbReference type="NCBI Taxonomy" id="220873"/>
    <lineage>
        <taxon>Eukaryota</taxon>
        <taxon>Metazoa</taxon>
        <taxon>Spiralia</taxon>
        <taxon>Lophotrochozoa</taxon>
        <taxon>Mollusca</taxon>
        <taxon>Bivalvia</taxon>
        <taxon>Autobranchia</taxon>
        <taxon>Pteriomorphia</taxon>
        <taxon>Arcoida</taxon>
        <taxon>Arcoidea</taxon>
        <taxon>Arcidae</taxon>
        <taxon>Tegillarca</taxon>
    </lineage>
</organism>
<evidence type="ECO:0000313" key="8">
    <source>
        <dbReference type="EMBL" id="KAJ8307472.1"/>
    </source>
</evidence>
<feature type="region of interest" description="Disordered" evidence="6">
    <location>
        <begin position="1"/>
        <end position="94"/>
    </location>
</feature>
<keyword evidence="4" id="KW-0804">Transcription</keyword>
<dbReference type="InterPro" id="IPR046347">
    <property type="entry name" value="bZIP_sf"/>
</dbReference>
<dbReference type="InterPro" id="IPR004827">
    <property type="entry name" value="bZIP"/>
</dbReference>
<evidence type="ECO:0000256" key="3">
    <source>
        <dbReference type="ARBA" id="ARBA00023159"/>
    </source>
</evidence>
<feature type="compositionally biased region" description="Basic residues" evidence="6">
    <location>
        <begin position="548"/>
        <end position="557"/>
    </location>
</feature>
<dbReference type="CDD" id="cd14698">
    <property type="entry name" value="bZIP_CNC"/>
    <property type="match status" value="1"/>
</dbReference>
<feature type="compositionally biased region" description="Low complexity" evidence="6">
    <location>
        <begin position="318"/>
        <end position="344"/>
    </location>
</feature>
<reference evidence="8 9" key="1">
    <citation type="submission" date="2022-12" db="EMBL/GenBank/DDBJ databases">
        <title>Chromosome-level genome of Tegillarca granosa.</title>
        <authorList>
            <person name="Kim J."/>
        </authorList>
    </citation>
    <scope>NUCLEOTIDE SEQUENCE [LARGE SCALE GENOMIC DNA]</scope>
    <source>
        <strain evidence="8">Teg-2019</strain>
        <tissue evidence="8">Adductor muscle</tissue>
    </source>
</reference>
<dbReference type="InterPro" id="IPR047167">
    <property type="entry name" value="NFE2-like"/>
</dbReference>
<keyword evidence="2" id="KW-0238">DNA-binding</keyword>
<dbReference type="PANTHER" id="PTHR24411">
    <property type="entry name" value="NUCLEAR FACTOR ERYTHROID 2-RELATED FACTOR"/>
    <property type="match status" value="1"/>
</dbReference>
<dbReference type="PANTHER" id="PTHR24411:SF55">
    <property type="entry name" value="SEGMENTATION PROTEIN CAP'N'COLLAR"/>
    <property type="match status" value="1"/>
</dbReference>